<keyword evidence="2" id="KW-1185">Reference proteome</keyword>
<dbReference type="STRING" id="394096.DB31_6977"/>
<accession>A0A085WN12</accession>
<comment type="caution">
    <text evidence="1">The sequence shown here is derived from an EMBL/GenBank/DDBJ whole genome shotgun (WGS) entry which is preliminary data.</text>
</comment>
<evidence type="ECO:0000313" key="2">
    <source>
        <dbReference type="Proteomes" id="UP000028725"/>
    </source>
</evidence>
<reference evidence="1 2" key="1">
    <citation type="submission" date="2014-04" db="EMBL/GenBank/DDBJ databases">
        <title>Genome assembly of Hyalangium minutum DSM 14724.</title>
        <authorList>
            <person name="Sharma G."/>
            <person name="Subramanian S."/>
        </authorList>
    </citation>
    <scope>NUCLEOTIDE SEQUENCE [LARGE SCALE GENOMIC DNA]</scope>
    <source>
        <strain evidence="1 2">DSM 14724</strain>
    </source>
</reference>
<name>A0A085WN12_9BACT</name>
<dbReference type="OrthoDB" id="5379821at2"/>
<gene>
    <name evidence="1" type="ORF">DB31_6977</name>
</gene>
<dbReference type="EMBL" id="JMCB01000005">
    <property type="protein sequence ID" value="KFE69075.1"/>
    <property type="molecule type" value="Genomic_DNA"/>
</dbReference>
<dbReference type="Proteomes" id="UP000028725">
    <property type="component" value="Unassembled WGS sequence"/>
</dbReference>
<proteinExistence type="predicted"/>
<evidence type="ECO:0008006" key="3">
    <source>
        <dbReference type="Google" id="ProtNLM"/>
    </source>
</evidence>
<protein>
    <recommendedName>
        <fullName evidence="3">Lipoprotein</fullName>
    </recommendedName>
</protein>
<dbReference type="PROSITE" id="PS51257">
    <property type="entry name" value="PROKAR_LIPOPROTEIN"/>
    <property type="match status" value="1"/>
</dbReference>
<dbReference type="RefSeq" id="WP_044187795.1">
    <property type="nucleotide sequence ID" value="NZ_JMCB01000005.1"/>
</dbReference>
<dbReference type="AlphaFoldDB" id="A0A085WN12"/>
<evidence type="ECO:0000313" key="1">
    <source>
        <dbReference type="EMBL" id="KFE69075.1"/>
    </source>
</evidence>
<sequence length="333" mass="35392">MQIPWKQTLGLVAALSVVSCGDSEQTEDKFQGYIDTSVLDSKFLPAGSCGSARCYLPQTVTVNNDPVLVYNLGLVANPNTDKTKAPPFLITESLATSVYEFPEGCKAGEAYDPRTDAFDATTQYPVFTRIPVANTSSTAPAVLPLMKLVKWTGSGAYDCNALKSAVTIDKGEFNLAKQEPSDDEPATTVVMRPVIAAAEVRRSDGTAYTPPLGWFKGLLLNYLDAGNVPTEQQPVGTDNAMVDVVKTMDGVIVNPTTGTASSTTANNVLVLFARPGEKDWSPVVKLREFTAPTGTTPASFKSLCYDAPCAATAVDMSKATRYTGTLFLTTGAP</sequence>
<organism evidence="1 2">
    <name type="scientific">Hyalangium minutum</name>
    <dbReference type="NCBI Taxonomy" id="394096"/>
    <lineage>
        <taxon>Bacteria</taxon>
        <taxon>Pseudomonadati</taxon>
        <taxon>Myxococcota</taxon>
        <taxon>Myxococcia</taxon>
        <taxon>Myxococcales</taxon>
        <taxon>Cystobacterineae</taxon>
        <taxon>Archangiaceae</taxon>
        <taxon>Hyalangium</taxon>
    </lineage>
</organism>